<gene>
    <name evidence="2" type="ORF">CARUB_v10022032mg</name>
</gene>
<keyword evidence="3" id="KW-1185">Reference proteome</keyword>
<dbReference type="KEGG" id="crb:17895045"/>
<feature type="signal peptide" evidence="1">
    <location>
        <begin position="1"/>
        <end position="25"/>
    </location>
</feature>
<evidence type="ECO:0000313" key="3">
    <source>
        <dbReference type="Proteomes" id="UP000029121"/>
    </source>
</evidence>
<sequence>MGSKKPSHTLALLLSLLILIILTLSSQVIIVEATSRILANGNPIIRTPPSKSCGALTASWSKYRRPCKRPLPRTP</sequence>
<keyword evidence="1" id="KW-0732">Signal</keyword>
<reference evidence="3" key="1">
    <citation type="journal article" date="2013" name="Nat. Genet.">
        <title>The Capsella rubella genome and the genomic consequences of rapid mating system evolution.</title>
        <authorList>
            <person name="Slotte T."/>
            <person name="Hazzouri K.M."/>
            <person name="Agren J.A."/>
            <person name="Koenig D."/>
            <person name="Maumus F."/>
            <person name="Guo Y.L."/>
            <person name="Steige K."/>
            <person name="Platts A.E."/>
            <person name="Escobar J.S."/>
            <person name="Newman L.K."/>
            <person name="Wang W."/>
            <person name="Mandakova T."/>
            <person name="Vello E."/>
            <person name="Smith L.M."/>
            <person name="Henz S.R."/>
            <person name="Steffen J."/>
            <person name="Takuno S."/>
            <person name="Brandvain Y."/>
            <person name="Coop G."/>
            <person name="Andolfatto P."/>
            <person name="Hu T.T."/>
            <person name="Blanchette M."/>
            <person name="Clark R.M."/>
            <person name="Quesneville H."/>
            <person name="Nordborg M."/>
            <person name="Gaut B.S."/>
            <person name="Lysak M.A."/>
            <person name="Jenkins J."/>
            <person name="Grimwood J."/>
            <person name="Chapman J."/>
            <person name="Prochnik S."/>
            <person name="Shu S."/>
            <person name="Rokhsar D."/>
            <person name="Schmutz J."/>
            <person name="Weigel D."/>
            <person name="Wright S.I."/>
        </authorList>
    </citation>
    <scope>NUCLEOTIDE SEQUENCE [LARGE SCALE GENOMIC DNA]</scope>
    <source>
        <strain evidence="3">cv. Monte Gargano</strain>
    </source>
</reference>
<evidence type="ECO:0008006" key="4">
    <source>
        <dbReference type="Google" id="ProtNLM"/>
    </source>
</evidence>
<protein>
    <recommendedName>
        <fullName evidence="4">Transmembrane protein</fullName>
    </recommendedName>
</protein>
<proteinExistence type="predicted"/>
<dbReference type="AlphaFoldDB" id="R0GFT2"/>
<dbReference type="EMBL" id="KB870806">
    <property type="protein sequence ID" value="EOA34491.1"/>
    <property type="molecule type" value="Genomic_DNA"/>
</dbReference>
<evidence type="ECO:0000313" key="2">
    <source>
        <dbReference type="EMBL" id="EOA34491.1"/>
    </source>
</evidence>
<accession>R0GFT2</accession>
<name>R0GFT2_9BRAS</name>
<feature type="chain" id="PRO_5004351057" description="Transmembrane protein" evidence="1">
    <location>
        <begin position="26"/>
        <end position="75"/>
    </location>
</feature>
<organism evidence="2 3">
    <name type="scientific">Capsella rubella</name>
    <dbReference type="NCBI Taxonomy" id="81985"/>
    <lineage>
        <taxon>Eukaryota</taxon>
        <taxon>Viridiplantae</taxon>
        <taxon>Streptophyta</taxon>
        <taxon>Embryophyta</taxon>
        <taxon>Tracheophyta</taxon>
        <taxon>Spermatophyta</taxon>
        <taxon>Magnoliopsida</taxon>
        <taxon>eudicotyledons</taxon>
        <taxon>Gunneridae</taxon>
        <taxon>Pentapetalae</taxon>
        <taxon>rosids</taxon>
        <taxon>malvids</taxon>
        <taxon>Brassicales</taxon>
        <taxon>Brassicaceae</taxon>
        <taxon>Camelineae</taxon>
        <taxon>Capsella</taxon>
    </lineage>
</organism>
<evidence type="ECO:0000256" key="1">
    <source>
        <dbReference type="SAM" id="SignalP"/>
    </source>
</evidence>
<dbReference type="Proteomes" id="UP000029121">
    <property type="component" value="Unassembled WGS sequence"/>
</dbReference>